<protein>
    <submittedName>
        <fullName evidence="1">Uncharacterized protein</fullName>
    </submittedName>
</protein>
<evidence type="ECO:0000313" key="1">
    <source>
        <dbReference type="EMBL" id="MBX41716.1"/>
    </source>
</evidence>
<proteinExistence type="predicted"/>
<sequence>MMLTWLEIKRNVEIYMFKYLLSMLWFQAYRIFFCVHMTAQADCILYPSHSLSCLLESNRSYIL</sequence>
<dbReference type="AlphaFoldDB" id="A0A2P2NGV5"/>
<organism evidence="1">
    <name type="scientific">Rhizophora mucronata</name>
    <name type="common">Asiatic mangrove</name>
    <dbReference type="NCBI Taxonomy" id="61149"/>
    <lineage>
        <taxon>Eukaryota</taxon>
        <taxon>Viridiplantae</taxon>
        <taxon>Streptophyta</taxon>
        <taxon>Embryophyta</taxon>
        <taxon>Tracheophyta</taxon>
        <taxon>Spermatophyta</taxon>
        <taxon>Magnoliopsida</taxon>
        <taxon>eudicotyledons</taxon>
        <taxon>Gunneridae</taxon>
        <taxon>Pentapetalae</taxon>
        <taxon>rosids</taxon>
        <taxon>fabids</taxon>
        <taxon>Malpighiales</taxon>
        <taxon>Rhizophoraceae</taxon>
        <taxon>Rhizophora</taxon>
    </lineage>
</organism>
<name>A0A2P2NGV5_RHIMU</name>
<dbReference type="EMBL" id="GGEC01061232">
    <property type="protein sequence ID" value="MBX41716.1"/>
    <property type="molecule type" value="Transcribed_RNA"/>
</dbReference>
<reference evidence="1" key="1">
    <citation type="submission" date="2018-02" db="EMBL/GenBank/DDBJ databases">
        <title>Rhizophora mucronata_Transcriptome.</title>
        <authorList>
            <person name="Meera S.P."/>
            <person name="Sreeshan A."/>
            <person name="Augustine A."/>
        </authorList>
    </citation>
    <scope>NUCLEOTIDE SEQUENCE</scope>
    <source>
        <tissue evidence="1">Leaf</tissue>
    </source>
</reference>
<accession>A0A2P2NGV5</accession>